<name>A0A9X1YN17_9BURK</name>
<dbReference type="Proteomes" id="UP001139353">
    <property type="component" value="Unassembled WGS sequence"/>
</dbReference>
<gene>
    <name evidence="2" type="ORF">LPC04_22480</name>
</gene>
<proteinExistence type="predicted"/>
<dbReference type="EMBL" id="JAJLJH010000008">
    <property type="protein sequence ID" value="MCK9688485.1"/>
    <property type="molecule type" value="Genomic_DNA"/>
</dbReference>
<sequence length="200" mass="21403">MSAIEVPSKPTRAGLAAAFAALALAGCVTPKPPPPPPPPPVVVAPVVKCEPARDAQDLAARHLLATTDRLSALNTADLTAEASRPLEGASIEQQMDQALAMSMTHNPGDLARAQGVIDQVLHNNTPQADPWRSLARLLAYRLTEQKRAEDVAERSAQQLRDAQRDNQRKLDDANAKLEALKAIERSLNTRQSPPASSPKP</sequence>
<reference evidence="2" key="1">
    <citation type="submission" date="2021-11" db="EMBL/GenBank/DDBJ databases">
        <title>BS-T2-15 a new species belonging to the Comamonadaceae family isolated from the soil of a French oak forest.</title>
        <authorList>
            <person name="Mieszkin S."/>
            <person name="Alain K."/>
        </authorList>
    </citation>
    <scope>NUCLEOTIDE SEQUENCE</scope>
    <source>
        <strain evidence="2">BS-T2-15</strain>
    </source>
</reference>
<dbReference type="AlphaFoldDB" id="A0A9X1YN17"/>
<protein>
    <submittedName>
        <fullName evidence="2">Uncharacterized protein</fullName>
    </submittedName>
</protein>
<comment type="caution">
    <text evidence="2">The sequence shown here is derived from an EMBL/GenBank/DDBJ whole genome shotgun (WGS) entry which is preliminary data.</text>
</comment>
<evidence type="ECO:0000256" key="1">
    <source>
        <dbReference type="SAM" id="MobiDB-lite"/>
    </source>
</evidence>
<evidence type="ECO:0000313" key="2">
    <source>
        <dbReference type="EMBL" id="MCK9688485.1"/>
    </source>
</evidence>
<accession>A0A9X1YN17</accession>
<dbReference type="RefSeq" id="WP_275684522.1">
    <property type="nucleotide sequence ID" value="NZ_JAJLJH010000008.1"/>
</dbReference>
<feature type="region of interest" description="Disordered" evidence="1">
    <location>
        <begin position="150"/>
        <end position="175"/>
    </location>
</feature>
<keyword evidence="3" id="KW-1185">Reference proteome</keyword>
<evidence type="ECO:0000313" key="3">
    <source>
        <dbReference type="Proteomes" id="UP001139353"/>
    </source>
</evidence>
<organism evidence="2 3">
    <name type="scientific">Scleromatobacter humisilvae</name>
    <dbReference type="NCBI Taxonomy" id="2897159"/>
    <lineage>
        <taxon>Bacteria</taxon>
        <taxon>Pseudomonadati</taxon>
        <taxon>Pseudomonadota</taxon>
        <taxon>Betaproteobacteria</taxon>
        <taxon>Burkholderiales</taxon>
        <taxon>Sphaerotilaceae</taxon>
        <taxon>Scleromatobacter</taxon>
    </lineage>
</organism>
<feature type="compositionally biased region" description="Basic and acidic residues" evidence="1">
    <location>
        <begin position="161"/>
        <end position="175"/>
    </location>
</feature>